<comment type="subcellular location">
    <subcellularLocation>
        <location evidence="1">Membrane</location>
        <topology evidence="1">Multi-pass membrane protein</topology>
    </subcellularLocation>
</comment>
<keyword evidence="4" id="KW-0862">Zinc</keyword>
<evidence type="ECO:0000256" key="6">
    <source>
        <dbReference type="ARBA" id="ARBA00023136"/>
    </source>
</evidence>
<dbReference type="GO" id="GO:0005385">
    <property type="term" value="F:zinc ion transmembrane transporter activity"/>
    <property type="evidence" value="ECO:0007669"/>
    <property type="project" value="TreeGrafter"/>
</dbReference>
<dbReference type="SUPFAM" id="SSF161111">
    <property type="entry name" value="Cation efflux protein transmembrane domain-like"/>
    <property type="match status" value="1"/>
</dbReference>
<organism evidence="10 11">
    <name type="scientific">Sphaeroforma arctica JP610</name>
    <dbReference type="NCBI Taxonomy" id="667725"/>
    <lineage>
        <taxon>Eukaryota</taxon>
        <taxon>Ichthyosporea</taxon>
        <taxon>Ichthyophonida</taxon>
        <taxon>Sphaeroforma</taxon>
    </lineage>
</organism>
<dbReference type="Proteomes" id="UP000054560">
    <property type="component" value="Unassembled WGS sequence"/>
</dbReference>
<dbReference type="Pfam" id="PF01545">
    <property type="entry name" value="Cation_efflux"/>
    <property type="match status" value="1"/>
</dbReference>
<dbReference type="GeneID" id="25912516"/>
<dbReference type="Gene3D" id="1.20.1510.10">
    <property type="entry name" value="Cation efflux protein transmembrane domain"/>
    <property type="match status" value="1"/>
</dbReference>
<evidence type="ECO:0000256" key="5">
    <source>
        <dbReference type="ARBA" id="ARBA00022989"/>
    </source>
</evidence>
<dbReference type="PANTHER" id="PTHR45820:SF4">
    <property type="entry name" value="ZINC TRANSPORTER 63C, ISOFORM F"/>
    <property type="match status" value="1"/>
</dbReference>
<dbReference type="InterPro" id="IPR027469">
    <property type="entry name" value="Cation_efflux_TMD_sf"/>
</dbReference>
<feature type="compositionally biased region" description="Polar residues" evidence="7">
    <location>
        <begin position="43"/>
        <end position="58"/>
    </location>
</feature>
<feature type="compositionally biased region" description="Basic and acidic residues" evidence="7">
    <location>
        <begin position="99"/>
        <end position="175"/>
    </location>
</feature>
<comment type="similarity">
    <text evidence="2">Belongs to the cation diffusion facilitator (CDF) transporter (TC 2.A.4) family. SLC30A subfamily.</text>
</comment>
<feature type="compositionally biased region" description="Basic and acidic residues" evidence="7">
    <location>
        <begin position="69"/>
        <end position="78"/>
    </location>
</feature>
<dbReference type="eggNOG" id="KOG1483">
    <property type="taxonomic scope" value="Eukaryota"/>
</dbReference>
<proteinExistence type="inferred from homology"/>
<reference evidence="10 11" key="1">
    <citation type="submission" date="2011-02" db="EMBL/GenBank/DDBJ databases">
        <title>The Genome Sequence of Sphaeroforma arctica JP610.</title>
        <authorList>
            <consortium name="The Broad Institute Genome Sequencing Platform"/>
            <person name="Russ C."/>
            <person name="Cuomo C."/>
            <person name="Young S.K."/>
            <person name="Zeng Q."/>
            <person name="Gargeya S."/>
            <person name="Alvarado L."/>
            <person name="Berlin A."/>
            <person name="Chapman S.B."/>
            <person name="Chen Z."/>
            <person name="Freedman E."/>
            <person name="Gellesch M."/>
            <person name="Goldberg J."/>
            <person name="Griggs A."/>
            <person name="Gujja S."/>
            <person name="Heilman E."/>
            <person name="Heiman D."/>
            <person name="Howarth C."/>
            <person name="Mehta T."/>
            <person name="Neiman D."/>
            <person name="Pearson M."/>
            <person name="Roberts A."/>
            <person name="Saif S."/>
            <person name="Shea T."/>
            <person name="Shenoy N."/>
            <person name="Sisk P."/>
            <person name="Stolte C."/>
            <person name="Sykes S."/>
            <person name="White J."/>
            <person name="Yandava C."/>
            <person name="Burger G."/>
            <person name="Gray M.W."/>
            <person name="Holland P.W.H."/>
            <person name="King N."/>
            <person name="Lang F.B.F."/>
            <person name="Roger A.J."/>
            <person name="Ruiz-Trillo I."/>
            <person name="Haas B."/>
            <person name="Nusbaum C."/>
            <person name="Birren B."/>
        </authorList>
    </citation>
    <scope>NUCLEOTIDE SEQUENCE [LARGE SCALE GENOMIC DNA]</scope>
    <source>
        <strain evidence="10 11">JP610</strain>
    </source>
</reference>
<evidence type="ECO:0000256" key="8">
    <source>
        <dbReference type="SAM" id="Phobius"/>
    </source>
</evidence>
<gene>
    <name evidence="10" type="ORF">SARC_12012</name>
</gene>
<sequence length="301" mass="32839">MMLRDINSIDELGSSNSHTALHFEEEPRSQARQPSSSPNSAAYNRSKSGPSKGGTHSISDSSDEDDEGHSDGDSDGRGHGHARNTANSDSGSTSHHRHSPDCDADEHGHAHNSHDHAHTSDTHAHAHTERHNHSHADSSHDHSHVNAGDMHGHTHGEDAHGHIHDDGDAHGHSHGEHDDNMYAVYIHVVGDVVGSLGVISSGLLNHYMRTPHNYLIDPMITCLVATILMMASFPVVKRTSRVLMQATPKTIDMEGIKGRLLDIAGLESIQTFNIWLLCIHQVVEYCNALEYGRLCTTLDCQ</sequence>
<keyword evidence="6 8" id="KW-0472">Membrane</keyword>
<dbReference type="GO" id="GO:0006882">
    <property type="term" value="P:intracellular zinc ion homeostasis"/>
    <property type="evidence" value="ECO:0007669"/>
    <property type="project" value="TreeGrafter"/>
</dbReference>
<keyword evidence="3 8" id="KW-0812">Transmembrane</keyword>
<feature type="compositionally biased region" description="Polar residues" evidence="7">
    <location>
        <begin position="84"/>
        <end position="93"/>
    </location>
</feature>
<evidence type="ECO:0000256" key="2">
    <source>
        <dbReference type="ARBA" id="ARBA00008873"/>
    </source>
</evidence>
<evidence type="ECO:0000256" key="4">
    <source>
        <dbReference type="ARBA" id="ARBA00022833"/>
    </source>
</evidence>
<keyword evidence="5 8" id="KW-1133">Transmembrane helix</keyword>
<dbReference type="GO" id="GO:0016020">
    <property type="term" value="C:membrane"/>
    <property type="evidence" value="ECO:0007669"/>
    <property type="project" value="UniProtKB-SubCell"/>
</dbReference>
<name>A0A0L0FFD5_9EUKA</name>
<feature type="transmembrane region" description="Helical" evidence="8">
    <location>
        <begin position="182"/>
        <end position="203"/>
    </location>
</feature>
<dbReference type="AlphaFoldDB" id="A0A0L0FFD5"/>
<keyword evidence="11" id="KW-1185">Reference proteome</keyword>
<dbReference type="EMBL" id="KQ243608">
    <property type="protein sequence ID" value="KNC75465.1"/>
    <property type="molecule type" value="Genomic_DNA"/>
</dbReference>
<dbReference type="InterPro" id="IPR058533">
    <property type="entry name" value="Cation_efflux_TM"/>
</dbReference>
<dbReference type="PANTHER" id="PTHR45820">
    <property type="entry name" value="FI23527P1"/>
    <property type="match status" value="1"/>
</dbReference>
<evidence type="ECO:0000313" key="11">
    <source>
        <dbReference type="Proteomes" id="UP000054560"/>
    </source>
</evidence>
<accession>A0A0L0FFD5</accession>
<feature type="transmembrane region" description="Helical" evidence="8">
    <location>
        <begin position="215"/>
        <end position="236"/>
    </location>
</feature>
<evidence type="ECO:0000256" key="7">
    <source>
        <dbReference type="SAM" id="MobiDB-lite"/>
    </source>
</evidence>
<evidence type="ECO:0000256" key="1">
    <source>
        <dbReference type="ARBA" id="ARBA00004141"/>
    </source>
</evidence>
<feature type="region of interest" description="Disordered" evidence="7">
    <location>
        <begin position="1"/>
        <end position="175"/>
    </location>
</feature>
<feature type="domain" description="Cation efflux protein transmembrane" evidence="9">
    <location>
        <begin position="170"/>
        <end position="244"/>
    </location>
</feature>
<dbReference type="STRING" id="667725.A0A0L0FFD5"/>
<dbReference type="OrthoDB" id="9944568at2759"/>
<feature type="compositionally biased region" description="Low complexity" evidence="7">
    <location>
        <begin position="30"/>
        <end position="42"/>
    </location>
</feature>
<protein>
    <recommendedName>
        <fullName evidence="9">Cation efflux protein transmembrane domain-containing protein</fullName>
    </recommendedName>
</protein>
<evidence type="ECO:0000259" key="9">
    <source>
        <dbReference type="Pfam" id="PF01545"/>
    </source>
</evidence>
<evidence type="ECO:0000256" key="3">
    <source>
        <dbReference type="ARBA" id="ARBA00022692"/>
    </source>
</evidence>
<dbReference type="RefSeq" id="XP_014149367.1">
    <property type="nucleotide sequence ID" value="XM_014293892.1"/>
</dbReference>
<evidence type="ECO:0000313" key="10">
    <source>
        <dbReference type="EMBL" id="KNC75465.1"/>
    </source>
</evidence>